<dbReference type="Proteomes" id="UP000179242">
    <property type="component" value="Unassembled WGS sequence"/>
</dbReference>
<gene>
    <name evidence="3" type="ORF">A2438_02455</name>
</gene>
<dbReference type="Gene3D" id="2.60.40.4070">
    <property type="match status" value="1"/>
</dbReference>
<dbReference type="AlphaFoldDB" id="A0A1F4U5A3"/>
<sequence>MRKVQSSKFKVQSLIIWVCFALCTLHFALPADAATYTVTNTDNAGAGSLRQAITDANGNPGADTVAFNIPAADAGYVTAGGASYWRIRPTAALPNLEDASGGTTIDGTTQTTNQGDTNPYGPEIMLDGTNAGSANGLTVTAKDCIIERMIINNYFLDGIVINPTGAAGISNTKVYGCYIGTDATGEVVAANAEKGINVFNSFSNIIGSSESGRRNLISGNTLYGIDIVGSSSSQNRILGNYIGTNRLGTAALANGLAGINLIQSASNEVGGVLSGEGNIISGNTDAGINIDESDDNLILGNYIGVAANGTSALANGDEGVFIFGASQNNNIGNGTSGGRNIISGNTRSGISIGTSLSTIKGNYIGTDINGSTALGNGLSGIAFSNGSSSNTVGGVSIGDRNIISGNSSSGIILDNASNNVILGNYIGLDSTGAVALGNAVDGIYLGGGASYNDIGNGTAAGKNIISGNNDNGIEVLGTGTDSNEVSFNYIGTNADGDLVAGLENANNEIYADKDVKYLYLNFSRIQGLNGLVSLSNGANGSKIENNVIVGTRLADVKGIFLGGDGTAVSPTVVSTNEIRGVDFGIDVDTIPSQTVTIDHCTIVDMNKGIQIRDAAANIKNCIISSDPTGSNIASGTVGVSNETGTVTVSYSDIYGNALSYYNFNGTITKTATIHANPLFSDSVNNDYNLAFNSPCINTGTPAGADMGAYQYSGATPEVRVITPVSGDNWQEESTHYITWHASADVTSVDLHYSTDNGATYTAIVSGISNTGSYSWTLPKADSTQSKVKAVVHSPSQIATAESAAFTISSKSPKILGQVNPYPTIYKPLTSPTLKLGYQLSTDADVTIYLINKYGKLHWKTSIASGNNGGKAGYNEVEYNGISEIGGGLVPNGIYFIKVIAQNRVIATGHLVVQD</sequence>
<dbReference type="Gene3D" id="2.160.20.10">
    <property type="entry name" value="Single-stranded right-handed beta-helix, Pectin lyase-like"/>
    <property type="match status" value="2"/>
</dbReference>
<dbReference type="SMART" id="SM00710">
    <property type="entry name" value="PbH1"/>
    <property type="match status" value="10"/>
</dbReference>
<evidence type="ECO:0008006" key="5">
    <source>
        <dbReference type="Google" id="ProtNLM"/>
    </source>
</evidence>
<dbReference type="SUPFAM" id="SSF51126">
    <property type="entry name" value="Pectin lyase-like"/>
    <property type="match status" value="1"/>
</dbReference>
<evidence type="ECO:0000256" key="1">
    <source>
        <dbReference type="SAM" id="MobiDB-lite"/>
    </source>
</evidence>
<evidence type="ECO:0000256" key="2">
    <source>
        <dbReference type="SAM" id="SignalP"/>
    </source>
</evidence>
<feature type="compositionally biased region" description="Low complexity" evidence="1">
    <location>
        <begin position="101"/>
        <end position="118"/>
    </location>
</feature>
<proteinExistence type="predicted"/>
<feature type="chain" id="PRO_5009514738" description="Periplasmic copper-binding protein NosD beta helix domain-containing protein" evidence="2">
    <location>
        <begin position="34"/>
        <end position="914"/>
    </location>
</feature>
<dbReference type="InterPro" id="IPR006626">
    <property type="entry name" value="PbH1"/>
</dbReference>
<evidence type="ECO:0000313" key="4">
    <source>
        <dbReference type="Proteomes" id="UP000179242"/>
    </source>
</evidence>
<accession>A0A1F4U5A3</accession>
<feature type="region of interest" description="Disordered" evidence="1">
    <location>
        <begin position="95"/>
        <end position="121"/>
    </location>
</feature>
<dbReference type="EMBL" id="MEUJ01000004">
    <property type="protein sequence ID" value="OGC40134.1"/>
    <property type="molecule type" value="Genomic_DNA"/>
</dbReference>
<dbReference type="InterPro" id="IPR012334">
    <property type="entry name" value="Pectin_lyas_fold"/>
</dbReference>
<evidence type="ECO:0000313" key="3">
    <source>
        <dbReference type="EMBL" id="OGC40134.1"/>
    </source>
</evidence>
<reference evidence="3 4" key="1">
    <citation type="journal article" date="2016" name="Nat. Commun.">
        <title>Thousands of microbial genomes shed light on interconnected biogeochemical processes in an aquifer system.</title>
        <authorList>
            <person name="Anantharaman K."/>
            <person name="Brown C.T."/>
            <person name="Hug L.A."/>
            <person name="Sharon I."/>
            <person name="Castelle C.J."/>
            <person name="Probst A.J."/>
            <person name="Thomas B.C."/>
            <person name="Singh A."/>
            <person name="Wilkins M.J."/>
            <person name="Karaoz U."/>
            <person name="Brodie E.L."/>
            <person name="Williams K.H."/>
            <person name="Hubbard S.S."/>
            <person name="Banfield J.F."/>
        </authorList>
    </citation>
    <scope>NUCLEOTIDE SEQUENCE [LARGE SCALE GENOMIC DNA]</scope>
</reference>
<organism evidence="3 4">
    <name type="scientific">candidate division WOR-1 bacterium RIFOXYC2_FULL_46_14</name>
    <dbReference type="NCBI Taxonomy" id="1802587"/>
    <lineage>
        <taxon>Bacteria</taxon>
        <taxon>Bacillati</taxon>
        <taxon>Saganbacteria</taxon>
    </lineage>
</organism>
<keyword evidence="2" id="KW-0732">Signal</keyword>
<name>A0A1F4U5A3_UNCSA</name>
<dbReference type="InterPro" id="IPR011050">
    <property type="entry name" value="Pectin_lyase_fold/virulence"/>
</dbReference>
<protein>
    <recommendedName>
        <fullName evidence="5">Periplasmic copper-binding protein NosD beta helix domain-containing protein</fullName>
    </recommendedName>
</protein>
<comment type="caution">
    <text evidence="3">The sequence shown here is derived from an EMBL/GenBank/DDBJ whole genome shotgun (WGS) entry which is preliminary data.</text>
</comment>
<feature type="signal peptide" evidence="2">
    <location>
        <begin position="1"/>
        <end position="33"/>
    </location>
</feature>